<evidence type="ECO:0008006" key="4">
    <source>
        <dbReference type="Google" id="ProtNLM"/>
    </source>
</evidence>
<feature type="compositionally biased region" description="Acidic residues" evidence="1">
    <location>
        <begin position="534"/>
        <end position="546"/>
    </location>
</feature>
<proteinExistence type="predicted"/>
<protein>
    <recommendedName>
        <fullName evidence="4">Phage portal protein</fullName>
    </recommendedName>
</protein>
<sequence length="546" mass="58895">MAKNESKKAKSWVATTATAVARLFGRGDHGSPDLAREVAGQGWSADVEIMSSAAASAAGDGAPLRDRQSIYSTWTRMLRDPIVSTAIKLHVTAALGGHETSGDVVFIEEAPGISDDDRRIVTEVRSELLAMLNRAAPTIAFRVAAYGDAYARLYQSDERGIVGIEVDETMLPALVQPYERAGETKLCAVAIGRRKVTHLTMDRIARFKAPRLNHIPQTMVLEKDLRRHVESDNPDDLPMMPSLAGGSFLADAEEQFERFTAAMAGLVGQRVLDSIDETIYLAQLDGATKEQQKRFMANLSKILTRSKEVALDAVRSGRPFLQRIKYIIPTFREKQVVSVQPVSGGGTGGRAGSVSIEDVLLHAKMLAGALGTDITMIGFADQMSGGLGEGGFFRSSAQAAERSRALRVALTDGFDHIIRLQVMLRHGREYLPGKEPWKVNYYGTISALESERQRTAADAMNTAAVMAQTLTQIRDLGLDEQALVHLLSKVMKLDEDAAKLYATALIKSKKAADAAGMGGPMGMDPPPVATGGTEDPEAAEAEEALS</sequence>
<dbReference type="EMBL" id="AZRA01000061">
    <property type="protein sequence ID" value="KDB52046.1"/>
    <property type="molecule type" value="Genomic_DNA"/>
</dbReference>
<dbReference type="eggNOG" id="ENOG502ZACG">
    <property type="taxonomic scope" value="Bacteria"/>
</dbReference>
<dbReference type="Proteomes" id="UP000026714">
    <property type="component" value="Unassembled WGS sequence"/>
</dbReference>
<evidence type="ECO:0000313" key="2">
    <source>
        <dbReference type="EMBL" id="KDB52046.1"/>
    </source>
</evidence>
<feature type="region of interest" description="Disordered" evidence="1">
    <location>
        <begin position="514"/>
        <end position="546"/>
    </location>
</feature>
<dbReference type="RefSeq" id="WP_139330703.1">
    <property type="nucleotide sequence ID" value="NZ_AZRA01000061.1"/>
</dbReference>
<dbReference type="PATRIC" id="fig|1286631.3.peg.2363"/>
<evidence type="ECO:0000256" key="1">
    <source>
        <dbReference type="SAM" id="MobiDB-lite"/>
    </source>
</evidence>
<gene>
    <name evidence="2" type="ORF">X805_24160</name>
</gene>
<organism evidence="2 3">
    <name type="scientific">Sphaerotilus natans subsp. natans DSM 6575</name>
    <dbReference type="NCBI Taxonomy" id="1286631"/>
    <lineage>
        <taxon>Bacteria</taxon>
        <taxon>Pseudomonadati</taxon>
        <taxon>Pseudomonadota</taxon>
        <taxon>Betaproteobacteria</taxon>
        <taxon>Burkholderiales</taxon>
        <taxon>Sphaerotilaceae</taxon>
        <taxon>Sphaerotilus</taxon>
    </lineage>
</organism>
<name>A0A059KKT6_9BURK</name>
<evidence type="ECO:0000313" key="3">
    <source>
        <dbReference type="Proteomes" id="UP000026714"/>
    </source>
</evidence>
<keyword evidence="3" id="KW-1185">Reference proteome</keyword>
<comment type="caution">
    <text evidence="2">The sequence shown here is derived from an EMBL/GenBank/DDBJ whole genome shotgun (WGS) entry which is preliminary data.</text>
</comment>
<dbReference type="STRING" id="34103.SAMN05421778_101348"/>
<dbReference type="AlphaFoldDB" id="A0A059KKT6"/>
<accession>A0A059KKT6</accession>
<reference evidence="2 3" key="1">
    <citation type="journal article" date="2014" name="FEMS Microbiol. Ecol.">
        <title>Sphaerotilus natans encrusted with nanoball-shaped Fe(III) oxide minerals formed by nitrate-reducing mixotrophic Fe(II) oxidation.</title>
        <authorList>
            <person name="Park S."/>
            <person name="Kim D.H."/>
            <person name="Lee J.H."/>
            <person name="Hur H.G."/>
        </authorList>
    </citation>
    <scope>NUCLEOTIDE SEQUENCE [LARGE SCALE GENOMIC DNA]</scope>
    <source>
        <strain evidence="2 3">DSM 6575</strain>
    </source>
</reference>